<keyword evidence="2" id="KW-0812">Transmembrane</keyword>
<feature type="region of interest" description="Disordered" evidence="1">
    <location>
        <begin position="63"/>
        <end position="95"/>
    </location>
</feature>
<comment type="caution">
    <text evidence="3">The sequence shown here is derived from an EMBL/GenBank/DDBJ whole genome shotgun (WGS) entry which is preliminary data.</text>
</comment>
<sequence>MGEQPLFPSYNMDAYVFHMAVATLAGASVAALSCYFLHRKSLAQLLEFALMAERVRVGGQSADSSCVSKRKGRQRKGVPMQQGRRMRQRPGGAAGWTAEGANGLVMEKSGDAGKRTGVCRGSTACRRVLTKQGSRTTMYFGCNRQ</sequence>
<evidence type="ECO:0000256" key="1">
    <source>
        <dbReference type="SAM" id="MobiDB-lite"/>
    </source>
</evidence>
<name>A0A835UEY5_VANPL</name>
<accession>A0A835UEY5</accession>
<reference evidence="3 4" key="1">
    <citation type="journal article" date="2020" name="Nat. Food">
        <title>A phased Vanilla planifolia genome enables genetic improvement of flavour and production.</title>
        <authorList>
            <person name="Hasing T."/>
            <person name="Tang H."/>
            <person name="Brym M."/>
            <person name="Khazi F."/>
            <person name="Huang T."/>
            <person name="Chambers A.H."/>
        </authorList>
    </citation>
    <scope>NUCLEOTIDE SEQUENCE [LARGE SCALE GENOMIC DNA]</scope>
    <source>
        <tissue evidence="3">Leaf</tissue>
    </source>
</reference>
<organism evidence="3 4">
    <name type="scientific">Vanilla planifolia</name>
    <name type="common">Vanilla</name>
    <dbReference type="NCBI Taxonomy" id="51239"/>
    <lineage>
        <taxon>Eukaryota</taxon>
        <taxon>Viridiplantae</taxon>
        <taxon>Streptophyta</taxon>
        <taxon>Embryophyta</taxon>
        <taxon>Tracheophyta</taxon>
        <taxon>Spermatophyta</taxon>
        <taxon>Magnoliopsida</taxon>
        <taxon>Liliopsida</taxon>
        <taxon>Asparagales</taxon>
        <taxon>Orchidaceae</taxon>
        <taxon>Vanilloideae</taxon>
        <taxon>Vanilleae</taxon>
        <taxon>Vanilla</taxon>
    </lineage>
</organism>
<gene>
    <name evidence="3" type="ORF">HPP92_023747</name>
</gene>
<keyword evidence="4" id="KW-1185">Reference proteome</keyword>
<evidence type="ECO:0000313" key="4">
    <source>
        <dbReference type="Proteomes" id="UP000636800"/>
    </source>
</evidence>
<feature type="transmembrane region" description="Helical" evidence="2">
    <location>
        <begin position="15"/>
        <end position="37"/>
    </location>
</feature>
<keyword evidence="2" id="KW-0472">Membrane</keyword>
<dbReference type="Proteomes" id="UP000636800">
    <property type="component" value="Chromosome 12"/>
</dbReference>
<dbReference type="AlphaFoldDB" id="A0A835UEY5"/>
<proteinExistence type="predicted"/>
<dbReference type="EMBL" id="JADCNL010000012">
    <property type="protein sequence ID" value="KAG0458590.1"/>
    <property type="molecule type" value="Genomic_DNA"/>
</dbReference>
<evidence type="ECO:0000256" key="2">
    <source>
        <dbReference type="SAM" id="Phobius"/>
    </source>
</evidence>
<protein>
    <submittedName>
        <fullName evidence="3">Uncharacterized protein</fullName>
    </submittedName>
</protein>
<evidence type="ECO:0000313" key="3">
    <source>
        <dbReference type="EMBL" id="KAG0458590.1"/>
    </source>
</evidence>
<keyword evidence="2" id="KW-1133">Transmembrane helix</keyword>